<dbReference type="PROSITE" id="PS51354">
    <property type="entry name" value="GLUTAREDOXIN_2"/>
    <property type="match status" value="1"/>
</dbReference>
<evidence type="ECO:0000259" key="1">
    <source>
        <dbReference type="Pfam" id="PF00462"/>
    </source>
</evidence>
<accession>A0A6J4JDW4</accession>
<dbReference type="SUPFAM" id="SSF52833">
    <property type="entry name" value="Thioredoxin-like"/>
    <property type="match status" value="1"/>
</dbReference>
<evidence type="ECO:0000313" key="2">
    <source>
        <dbReference type="EMBL" id="CAA9274051.1"/>
    </source>
</evidence>
<reference evidence="2" key="1">
    <citation type="submission" date="2020-02" db="EMBL/GenBank/DDBJ databases">
        <authorList>
            <person name="Meier V. D."/>
        </authorList>
    </citation>
    <scope>NUCLEOTIDE SEQUENCE</scope>
    <source>
        <strain evidence="2">AVDCRST_MAG63</strain>
    </source>
</reference>
<dbReference type="Gene3D" id="3.40.30.10">
    <property type="entry name" value="Glutaredoxin"/>
    <property type="match status" value="1"/>
</dbReference>
<gene>
    <name evidence="2" type="ORF">AVDCRST_MAG63-3174</name>
</gene>
<dbReference type="InterPro" id="IPR002109">
    <property type="entry name" value="Glutaredoxin"/>
</dbReference>
<feature type="domain" description="Glutaredoxin" evidence="1">
    <location>
        <begin position="25"/>
        <end position="77"/>
    </location>
</feature>
<dbReference type="EMBL" id="CADCTO010000411">
    <property type="protein sequence ID" value="CAA9274051.1"/>
    <property type="molecule type" value="Genomic_DNA"/>
</dbReference>
<dbReference type="InterPro" id="IPR036249">
    <property type="entry name" value="Thioredoxin-like_sf"/>
</dbReference>
<sequence length="111" mass="11992">MANTADNPLPIGHELTEGTVHHALTVYGSETCGDTRRSRALLDSLGVEYNYYDVDKDPSMARTMSALQDGGQKMPAIDFHDGTVLVEPSNDALTAALRKTDRLPHVAPAQV</sequence>
<proteinExistence type="predicted"/>
<protein>
    <recommendedName>
        <fullName evidence="1">Glutaredoxin domain-containing protein</fullName>
    </recommendedName>
</protein>
<name>A0A6J4JDW4_9BACT</name>
<dbReference type="Pfam" id="PF00462">
    <property type="entry name" value="Glutaredoxin"/>
    <property type="match status" value="1"/>
</dbReference>
<dbReference type="CDD" id="cd02976">
    <property type="entry name" value="NrdH"/>
    <property type="match status" value="1"/>
</dbReference>
<dbReference type="AlphaFoldDB" id="A0A6J4JDW4"/>
<organism evidence="2">
    <name type="scientific">uncultured Armatimonadetes bacterium</name>
    <dbReference type="NCBI Taxonomy" id="157466"/>
    <lineage>
        <taxon>Bacteria</taxon>
        <taxon>Bacillati</taxon>
        <taxon>Armatimonadota</taxon>
        <taxon>environmental samples</taxon>
    </lineage>
</organism>